<reference evidence="1 2" key="1">
    <citation type="submission" date="2015-01" db="EMBL/GenBank/DDBJ databases">
        <title>Evolution of Trichinella species and genotypes.</title>
        <authorList>
            <person name="Korhonen P.K."/>
            <person name="Edoardo P."/>
            <person name="Giuseppe L.R."/>
            <person name="Gasser R.B."/>
        </authorList>
    </citation>
    <scope>NUCLEOTIDE SEQUENCE [LARGE SCALE GENOMIC DNA]</scope>
    <source>
        <strain evidence="1">ISS3</strain>
    </source>
</reference>
<comment type="caution">
    <text evidence="1">The sequence shown here is derived from an EMBL/GenBank/DDBJ whole genome shotgun (WGS) entry which is preliminary data.</text>
</comment>
<organism evidence="1 2">
    <name type="scientific">Trichinella spiralis</name>
    <name type="common">Trichina worm</name>
    <dbReference type="NCBI Taxonomy" id="6334"/>
    <lineage>
        <taxon>Eukaryota</taxon>
        <taxon>Metazoa</taxon>
        <taxon>Ecdysozoa</taxon>
        <taxon>Nematoda</taxon>
        <taxon>Enoplea</taxon>
        <taxon>Dorylaimia</taxon>
        <taxon>Trichinellida</taxon>
        <taxon>Trichinellidae</taxon>
        <taxon>Trichinella</taxon>
    </lineage>
</organism>
<protein>
    <submittedName>
        <fullName evidence="1">Uncharacterized protein</fullName>
    </submittedName>
</protein>
<dbReference type="Proteomes" id="UP000054776">
    <property type="component" value="Unassembled WGS sequence"/>
</dbReference>
<evidence type="ECO:0000313" key="1">
    <source>
        <dbReference type="EMBL" id="KRY41417.1"/>
    </source>
</evidence>
<dbReference type="AlphaFoldDB" id="A0A0V1BW95"/>
<dbReference type="EMBL" id="JYDH01000008">
    <property type="protein sequence ID" value="KRY41417.1"/>
    <property type="molecule type" value="Genomic_DNA"/>
</dbReference>
<sequence>MKLTAISLPDSVMLNAPNSNVTKQLSFNVMLCAYCLDEANTEILTSFVLINERHQSESIDHCLEFSFFSFIKYVIR</sequence>
<name>A0A0V1BW95_TRISP</name>
<keyword evidence="2" id="KW-1185">Reference proteome</keyword>
<evidence type="ECO:0000313" key="2">
    <source>
        <dbReference type="Proteomes" id="UP000054776"/>
    </source>
</evidence>
<proteinExistence type="predicted"/>
<gene>
    <name evidence="1" type="ORF">T01_8637</name>
</gene>
<accession>A0A0V1BW95</accession>
<dbReference type="InParanoid" id="A0A0V1BW95"/>